<dbReference type="Pfam" id="PF00215">
    <property type="entry name" value="OMPdecase"/>
    <property type="match status" value="1"/>
</dbReference>
<dbReference type="RefSeq" id="WP_271789573.1">
    <property type="nucleotide sequence ID" value="NZ_CAMXCM010000002.1"/>
</dbReference>
<dbReference type="GO" id="GO:0004590">
    <property type="term" value="F:orotidine-5'-phosphate decarboxylase activity"/>
    <property type="evidence" value="ECO:0007669"/>
    <property type="project" value="UniProtKB-UniRule"/>
</dbReference>
<dbReference type="PANTHER" id="PTHR32119">
    <property type="entry name" value="OROTIDINE 5'-PHOSPHATE DECARBOXYLASE"/>
    <property type="match status" value="1"/>
</dbReference>
<dbReference type="SUPFAM" id="SSF51366">
    <property type="entry name" value="Ribulose-phoshate binding barrel"/>
    <property type="match status" value="1"/>
</dbReference>
<comment type="function">
    <text evidence="1 7">Catalyzes the decarboxylation of orotidine 5'-monophosphate (OMP) to uridine 5'-monophosphate (UMP).</text>
</comment>
<feature type="binding site" evidence="7 9">
    <location>
        <position position="12"/>
    </location>
    <ligand>
        <name>substrate</name>
    </ligand>
</feature>
<evidence type="ECO:0000256" key="1">
    <source>
        <dbReference type="ARBA" id="ARBA00002356"/>
    </source>
</evidence>
<feature type="binding site" evidence="7 9">
    <location>
        <position position="34"/>
    </location>
    <ligand>
        <name>substrate</name>
    </ligand>
</feature>
<evidence type="ECO:0000256" key="3">
    <source>
        <dbReference type="ARBA" id="ARBA00022793"/>
    </source>
</evidence>
<feature type="binding site" evidence="7 9">
    <location>
        <position position="122"/>
    </location>
    <ligand>
        <name>substrate</name>
    </ligand>
</feature>
<sequence>MIKNTGLILALDTKDPVQAEQWAKIADATGQMIKIGMEYTYACGFDEVCRLAQGRKIFLDLKLHDIPNTVASAIASLAPVKPAMLTVHALGGQDMIRAARRSVDEHFPSDSKPILLAVTILTSMNQENLGSIGISVSPLEQVLLLGKMALAAGADGLVCSPHEVAYLREQLGDDVVLVVPGIRMADAAADDQQRVTTPIQAHQAGASWIVVGRPITRAENPAGMAKQIIHELQG</sequence>
<feature type="domain" description="Orotidine 5'-phosphate decarboxylase" evidence="11">
    <location>
        <begin position="6"/>
        <end position="228"/>
    </location>
</feature>
<keyword evidence="3 7" id="KW-0210">Decarboxylase</keyword>
<dbReference type="NCBIfam" id="TIGR01740">
    <property type="entry name" value="pyrF"/>
    <property type="match status" value="1"/>
</dbReference>
<dbReference type="InterPro" id="IPR011060">
    <property type="entry name" value="RibuloseP-bd_barrel"/>
</dbReference>
<evidence type="ECO:0000256" key="8">
    <source>
        <dbReference type="PIRSR" id="PIRSR614732-1"/>
    </source>
</evidence>
<dbReference type="CDD" id="cd04725">
    <property type="entry name" value="OMP_decarboxylase_like"/>
    <property type="match status" value="1"/>
</dbReference>
<dbReference type="EMBL" id="CAMXCM010000002">
    <property type="protein sequence ID" value="CAI3942137.1"/>
    <property type="molecule type" value="Genomic_DNA"/>
</dbReference>
<evidence type="ECO:0000256" key="5">
    <source>
        <dbReference type="ARBA" id="ARBA00023239"/>
    </source>
</evidence>
<dbReference type="Proteomes" id="UP001154259">
    <property type="component" value="Unassembled WGS sequence"/>
</dbReference>
<evidence type="ECO:0000313" key="13">
    <source>
        <dbReference type="EMBL" id="CAI3942137.1"/>
    </source>
</evidence>
<gene>
    <name evidence="7" type="primary">pyrF</name>
    <name evidence="12" type="ORF">R53529_LOCUS1134</name>
    <name evidence="13" type="ORF">R53530_LOCUS1300</name>
</gene>
<feature type="active site" description="For OMPdecase activity" evidence="8">
    <location>
        <position position="60"/>
    </location>
</feature>
<feature type="binding site" evidence="7">
    <location>
        <begin position="60"/>
        <end position="69"/>
    </location>
    <ligand>
        <name>substrate</name>
    </ligand>
</feature>
<dbReference type="Proteomes" id="UP001154255">
    <property type="component" value="Unassembled WGS sequence"/>
</dbReference>
<feature type="active site" description="Proton donor" evidence="7">
    <location>
        <position position="62"/>
    </location>
</feature>
<dbReference type="EMBL" id="CAMXCS010000002">
    <property type="protein sequence ID" value="CAI3941362.1"/>
    <property type="molecule type" value="Genomic_DNA"/>
</dbReference>
<evidence type="ECO:0000256" key="4">
    <source>
        <dbReference type="ARBA" id="ARBA00022975"/>
    </source>
</evidence>
<evidence type="ECO:0000313" key="15">
    <source>
        <dbReference type="Proteomes" id="UP001154259"/>
    </source>
</evidence>
<dbReference type="InterPro" id="IPR014732">
    <property type="entry name" value="OMPdecase"/>
</dbReference>
<evidence type="ECO:0000313" key="12">
    <source>
        <dbReference type="EMBL" id="CAI3941362.1"/>
    </source>
</evidence>
<dbReference type="InterPro" id="IPR001754">
    <property type="entry name" value="OMPdeCOase_dom"/>
</dbReference>
<protein>
    <recommendedName>
        <fullName evidence="7">Orotidine 5'-phosphate decarboxylase</fullName>
        <ecNumber evidence="7">4.1.1.23</ecNumber>
    </recommendedName>
    <alternativeName>
        <fullName evidence="7">OMP decarboxylase</fullName>
        <shortName evidence="7">OMPDCase</shortName>
        <shortName evidence="7">OMPdecase</shortName>
    </alternativeName>
</protein>
<dbReference type="Gene3D" id="3.20.20.70">
    <property type="entry name" value="Aldolase class I"/>
    <property type="match status" value="1"/>
</dbReference>
<dbReference type="PANTHER" id="PTHR32119:SF2">
    <property type="entry name" value="OROTIDINE 5'-PHOSPHATE DECARBOXYLASE"/>
    <property type="match status" value="1"/>
</dbReference>
<comment type="similarity">
    <text evidence="7">Belongs to the OMP decarboxylase family. Type 1 subfamily.</text>
</comment>
<comment type="catalytic activity">
    <reaction evidence="6 7 10">
        <text>orotidine 5'-phosphate + H(+) = UMP + CO2</text>
        <dbReference type="Rhea" id="RHEA:11596"/>
        <dbReference type="ChEBI" id="CHEBI:15378"/>
        <dbReference type="ChEBI" id="CHEBI:16526"/>
        <dbReference type="ChEBI" id="CHEBI:57538"/>
        <dbReference type="ChEBI" id="CHEBI:57865"/>
        <dbReference type="EC" id="4.1.1.23"/>
    </reaction>
</comment>
<accession>A0A9W4TPF4</accession>
<name>A0A9W4TPF4_9PROT</name>
<evidence type="ECO:0000259" key="11">
    <source>
        <dbReference type="SMART" id="SM00934"/>
    </source>
</evidence>
<dbReference type="SMART" id="SM00934">
    <property type="entry name" value="OMPdecase"/>
    <property type="match status" value="1"/>
</dbReference>
<dbReference type="GO" id="GO:0044205">
    <property type="term" value="P:'de novo' UMP biosynthetic process"/>
    <property type="evidence" value="ECO:0007669"/>
    <property type="project" value="UniProtKB-UniRule"/>
</dbReference>
<proteinExistence type="inferred from homology"/>
<organism evidence="13 14">
    <name type="scientific">Commensalibacter communis</name>
    <dbReference type="NCBI Taxonomy" id="2972786"/>
    <lineage>
        <taxon>Bacteria</taxon>
        <taxon>Pseudomonadati</taxon>
        <taxon>Pseudomonadota</taxon>
        <taxon>Alphaproteobacteria</taxon>
        <taxon>Acetobacterales</taxon>
        <taxon>Acetobacteraceae</taxon>
    </lineage>
</organism>
<dbReference type="AlphaFoldDB" id="A0A9W4TPF4"/>
<evidence type="ECO:0000313" key="14">
    <source>
        <dbReference type="Proteomes" id="UP001154255"/>
    </source>
</evidence>
<evidence type="ECO:0000256" key="2">
    <source>
        <dbReference type="ARBA" id="ARBA00004861"/>
    </source>
</evidence>
<dbReference type="NCBIfam" id="NF001273">
    <property type="entry name" value="PRK00230.1"/>
    <property type="match status" value="1"/>
</dbReference>
<keyword evidence="5 7" id="KW-0456">Lyase</keyword>
<evidence type="ECO:0000256" key="10">
    <source>
        <dbReference type="RuleBase" id="RU000512"/>
    </source>
</evidence>
<dbReference type="EC" id="4.1.1.23" evidence="7"/>
<keyword evidence="4 7" id="KW-0665">Pyrimidine biosynthesis</keyword>
<dbReference type="GO" id="GO:0005829">
    <property type="term" value="C:cytosol"/>
    <property type="evidence" value="ECO:0007669"/>
    <property type="project" value="TreeGrafter"/>
</dbReference>
<evidence type="ECO:0000256" key="6">
    <source>
        <dbReference type="ARBA" id="ARBA00049157"/>
    </source>
</evidence>
<feature type="binding site" evidence="7 9">
    <location>
        <position position="192"/>
    </location>
    <ligand>
        <name>substrate</name>
    </ligand>
</feature>
<evidence type="ECO:0000256" key="7">
    <source>
        <dbReference type="HAMAP-Rule" id="MF_01200"/>
    </source>
</evidence>
<feature type="binding site" evidence="7 9">
    <location>
        <position position="212"/>
    </location>
    <ligand>
        <name>substrate</name>
    </ligand>
</feature>
<comment type="caution">
    <text evidence="13">The sequence shown here is derived from an EMBL/GenBank/DDBJ whole genome shotgun (WGS) entry which is preliminary data.</text>
</comment>
<feature type="active site" description="For OMPdecase activity" evidence="8">
    <location>
        <position position="62"/>
    </location>
</feature>
<reference evidence="13" key="1">
    <citation type="submission" date="2022-10" db="EMBL/GenBank/DDBJ databases">
        <authorList>
            <person name="Botero Cardona J."/>
        </authorList>
    </citation>
    <scope>NUCLEOTIDE SEQUENCE</scope>
    <source>
        <strain evidence="13">LMG 31819</strain>
        <strain evidence="12">R-53529</strain>
    </source>
</reference>
<dbReference type="InterPro" id="IPR013785">
    <property type="entry name" value="Aldolase_TIM"/>
</dbReference>
<feature type="binding site" evidence="7 9">
    <location>
        <position position="183"/>
    </location>
    <ligand>
        <name>substrate</name>
    </ligand>
</feature>
<feature type="binding site" evidence="7 9">
    <location>
        <position position="213"/>
    </location>
    <ligand>
        <name>substrate</name>
    </ligand>
</feature>
<dbReference type="PROSITE" id="PS00156">
    <property type="entry name" value="OMPDECASE"/>
    <property type="match status" value="1"/>
</dbReference>
<dbReference type="InterPro" id="IPR047596">
    <property type="entry name" value="OMPdecase_bac"/>
</dbReference>
<evidence type="ECO:0000256" key="9">
    <source>
        <dbReference type="PIRSR" id="PIRSR614732-2"/>
    </source>
</evidence>
<feature type="active site" description="For OMPdecase activity" evidence="8">
    <location>
        <position position="65"/>
    </location>
</feature>
<comment type="pathway">
    <text evidence="2 7 10">Pyrimidine metabolism; UMP biosynthesis via de novo pathway; UMP from orotate: step 2/2.</text>
</comment>
<dbReference type="GO" id="GO:0006207">
    <property type="term" value="P:'de novo' pyrimidine nucleobase biosynthetic process"/>
    <property type="evidence" value="ECO:0007669"/>
    <property type="project" value="InterPro"/>
</dbReference>
<comment type="subunit">
    <text evidence="7">Homodimer.</text>
</comment>
<dbReference type="HAMAP" id="MF_01200_B">
    <property type="entry name" value="OMPdecase_type1_B"/>
    <property type="match status" value="1"/>
</dbReference>
<dbReference type="InterPro" id="IPR018089">
    <property type="entry name" value="OMPdecase_AS"/>
</dbReference>
<keyword evidence="15" id="KW-1185">Reference proteome</keyword>